<keyword evidence="3" id="KW-0677">Repeat</keyword>
<organism evidence="8 9">
    <name type="scientific">Merdimmobilis hominis</name>
    <dbReference type="NCBI Taxonomy" id="2897707"/>
    <lineage>
        <taxon>Bacteria</taxon>
        <taxon>Bacillati</taxon>
        <taxon>Bacillota</taxon>
        <taxon>Clostridia</taxon>
        <taxon>Eubacteriales</taxon>
        <taxon>Oscillospiraceae</taxon>
        <taxon>Merdimmobilis</taxon>
    </lineage>
</organism>
<dbReference type="GO" id="GO:0005576">
    <property type="term" value="C:extracellular region"/>
    <property type="evidence" value="ECO:0007669"/>
    <property type="project" value="UniProtKB-SubCell"/>
</dbReference>
<dbReference type="GO" id="GO:0000272">
    <property type="term" value="P:polysaccharide catabolic process"/>
    <property type="evidence" value="ECO:0007669"/>
    <property type="project" value="InterPro"/>
</dbReference>
<feature type="region of interest" description="Disordered" evidence="4">
    <location>
        <begin position="399"/>
        <end position="422"/>
    </location>
</feature>
<reference evidence="8" key="1">
    <citation type="submission" date="2020-08" db="EMBL/GenBank/DDBJ databases">
        <authorList>
            <person name="Cejkova D."/>
            <person name="Kubasova T."/>
            <person name="Jahodarova E."/>
            <person name="Rychlik I."/>
        </authorList>
    </citation>
    <scope>NUCLEOTIDE SEQUENCE</scope>
    <source>
        <strain evidence="8">An559</strain>
    </source>
</reference>
<gene>
    <name evidence="8" type="ORF">H6A12_06420</name>
</gene>
<proteinExistence type="predicted"/>
<dbReference type="EMBL" id="JACJKY010000008">
    <property type="protein sequence ID" value="MBM6920782.1"/>
    <property type="molecule type" value="Genomic_DNA"/>
</dbReference>
<evidence type="ECO:0000256" key="2">
    <source>
        <dbReference type="ARBA" id="ARBA00022525"/>
    </source>
</evidence>
<evidence type="ECO:0000313" key="8">
    <source>
        <dbReference type="EMBL" id="MBM6920782.1"/>
    </source>
</evidence>
<keyword evidence="5" id="KW-0472">Membrane</keyword>
<keyword evidence="2" id="KW-0964">Secreted</keyword>
<feature type="compositionally biased region" description="Low complexity" evidence="4">
    <location>
        <begin position="403"/>
        <end position="418"/>
    </location>
</feature>
<keyword evidence="9" id="KW-1185">Reference proteome</keyword>
<dbReference type="SUPFAM" id="SSF49384">
    <property type="entry name" value="Carbohydrate-binding domain"/>
    <property type="match status" value="1"/>
</dbReference>
<dbReference type="GO" id="GO:0030246">
    <property type="term" value="F:carbohydrate binding"/>
    <property type="evidence" value="ECO:0007669"/>
    <property type="project" value="InterPro"/>
</dbReference>
<evidence type="ECO:0000256" key="5">
    <source>
        <dbReference type="SAM" id="Phobius"/>
    </source>
</evidence>
<feature type="chain" id="PRO_5037497084" description="Cohesin domain-containing protein" evidence="6">
    <location>
        <begin position="28"/>
        <end position="455"/>
    </location>
</feature>
<dbReference type="Proteomes" id="UP000774750">
    <property type="component" value="Unassembled WGS sequence"/>
</dbReference>
<evidence type="ECO:0000256" key="4">
    <source>
        <dbReference type="SAM" id="MobiDB-lite"/>
    </source>
</evidence>
<keyword evidence="6" id="KW-0732">Signal</keyword>
<evidence type="ECO:0000256" key="3">
    <source>
        <dbReference type="ARBA" id="ARBA00022737"/>
    </source>
</evidence>
<feature type="domain" description="Cohesin" evidence="7">
    <location>
        <begin position="35"/>
        <end position="160"/>
    </location>
</feature>
<sequence>MKKFIAMITSICLCAVAFLSTPALVSAVGNDEPAFIVEEVSGYAGDEVTVNINVKNNPGICSAGVTVSYDGTALELKSVENGTVLEGMVPVNVANNPCKILWNTLADSTANGVLVTLTFTVKENADSGKSAITLTYDPDEVYNIDMTNVAFAVENGSVTVNCNHVAGAWEEENPASCTETGTEVQKCTKCGTVLNRRDTDALGHSFGKWETVTSPDCTNKGSEKRTCSVCQYTETRDIDPLGHSWESDYTIDKEATCTEDGSQSIHCSRCDAVKDSQVIPKGHKYGEWIVDKEATCTEDGSRHRVCSVCNEEENESIPAAHQFGEWETITAPTCTEKGSEQRACSVCKEVETRDIDATGHSWETEFTIDKEPTATEDGSKSIHCKNCDAVKDVTVIPAGTTATDPTEPSSPSDSSESDVPQTGDSFPVEVLIVFFVAAGALTVLLVVNKKRVRSK</sequence>
<dbReference type="Gene3D" id="2.60.40.680">
    <property type="match status" value="1"/>
</dbReference>
<protein>
    <recommendedName>
        <fullName evidence="7">Cohesin domain-containing protein</fullName>
    </recommendedName>
</protein>
<feature type="signal peptide" evidence="6">
    <location>
        <begin position="1"/>
        <end position="27"/>
    </location>
</feature>
<dbReference type="InterPro" id="IPR008965">
    <property type="entry name" value="CBM2/CBM3_carb-bd_dom_sf"/>
</dbReference>
<comment type="subcellular location">
    <subcellularLocation>
        <location evidence="1">Secreted</location>
    </subcellularLocation>
</comment>
<reference evidence="8" key="2">
    <citation type="journal article" date="2021" name="Sci. Rep.">
        <title>The distribution of antibiotic resistance genes in chicken gut microbiota commensals.</title>
        <authorList>
            <person name="Juricova H."/>
            <person name="Matiasovicova J."/>
            <person name="Kubasova T."/>
            <person name="Cejkova D."/>
            <person name="Rychlik I."/>
        </authorList>
    </citation>
    <scope>NUCLEOTIDE SEQUENCE</scope>
    <source>
        <strain evidence="8">An559</strain>
    </source>
</reference>
<accession>A0A938X7B0</accession>
<evidence type="ECO:0000259" key="7">
    <source>
        <dbReference type="Pfam" id="PF00963"/>
    </source>
</evidence>
<evidence type="ECO:0000256" key="1">
    <source>
        <dbReference type="ARBA" id="ARBA00004613"/>
    </source>
</evidence>
<dbReference type="InterPro" id="IPR002102">
    <property type="entry name" value="Cohesin_dom"/>
</dbReference>
<feature type="transmembrane region" description="Helical" evidence="5">
    <location>
        <begin position="426"/>
        <end position="447"/>
    </location>
</feature>
<dbReference type="CDD" id="cd08548">
    <property type="entry name" value="Type_I_cohesin_like"/>
    <property type="match status" value="1"/>
</dbReference>
<keyword evidence="5" id="KW-0812">Transmembrane</keyword>
<keyword evidence="5" id="KW-1133">Transmembrane helix</keyword>
<name>A0A938X7B0_9FIRM</name>
<dbReference type="RefSeq" id="WP_204446036.1">
    <property type="nucleotide sequence ID" value="NZ_JACJKY010000008.1"/>
</dbReference>
<evidence type="ECO:0000256" key="6">
    <source>
        <dbReference type="SAM" id="SignalP"/>
    </source>
</evidence>
<evidence type="ECO:0000313" key="9">
    <source>
        <dbReference type="Proteomes" id="UP000774750"/>
    </source>
</evidence>
<dbReference type="AlphaFoldDB" id="A0A938X7B0"/>
<dbReference type="Pfam" id="PF00963">
    <property type="entry name" value="Cohesin"/>
    <property type="match status" value="1"/>
</dbReference>
<comment type="caution">
    <text evidence="8">The sequence shown here is derived from an EMBL/GenBank/DDBJ whole genome shotgun (WGS) entry which is preliminary data.</text>
</comment>